<dbReference type="Gene3D" id="1.10.418.10">
    <property type="entry name" value="Calponin-like domain"/>
    <property type="match status" value="1"/>
</dbReference>
<evidence type="ECO:0000259" key="1">
    <source>
        <dbReference type="PROSITE" id="PS50021"/>
    </source>
</evidence>
<feature type="domain" description="Calponin-homology (CH)" evidence="1">
    <location>
        <begin position="63"/>
        <end position="202"/>
    </location>
</feature>
<gene>
    <name evidence="2" type="ORF">TTAC_LOCUS9864</name>
</gene>
<dbReference type="OrthoDB" id="18853at2759"/>
<dbReference type="SUPFAM" id="SSF82171">
    <property type="entry name" value="DPP6 N-terminal domain-like"/>
    <property type="match status" value="1"/>
</dbReference>
<dbReference type="Proteomes" id="UP000274429">
    <property type="component" value="Unassembled WGS sequence"/>
</dbReference>
<keyword evidence="3" id="KW-1185">Reference proteome</keyword>
<evidence type="ECO:0000313" key="3">
    <source>
        <dbReference type="Proteomes" id="UP000274429"/>
    </source>
</evidence>
<dbReference type="SMART" id="SM00033">
    <property type="entry name" value="CH"/>
    <property type="match status" value="1"/>
</dbReference>
<dbReference type="STRING" id="6205.A0A0R3X8K4"/>
<accession>A0A0R3X8K4</accession>
<reference evidence="4" key="1">
    <citation type="submission" date="2017-02" db="UniProtKB">
        <authorList>
            <consortium name="WormBaseParasite"/>
        </authorList>
    </citation>
    <scope>IDENTIFICATION</scope>
</reference>
<dbReference type="AlphaFoldDB" id="A0A0R3X8K4"/>
<dbReference type="PANTHER" id="PTHR11915">
    <property type="entry name" value="SPECTRIN/FILAMIN RELATED CYTOSKELETAL PROTEIN"/>
    <property type="match status" value="1"/>
</dbReference>
<dbReference type="InterPro" id="IPR036872">
    <property type="entry name" value="CH_dom_sf"/>
</dbReference>
<dbReference type="Pfam" id="PF00307">
    <property type="entry name" value="CH"/>
    <property type="match status" value="1"/>
</dbReference>
<dbReference type="PROSITE" id="PS50021">
    <property type="entry name" value="CH"/>
    <property type="match status" value="1"/>
</dbReference>
<dbReference type="SUPFAM" id="SSF47576">
    <property type="entry name" value="Calponin-homology domain, CH-domain"/>
    <property type="match status" value="1"/>
</dbReference>
<dbReference type="InterPro" id="IPR001715">
    <property type="entry name" value="CH_dom"/>
</dbReference>
<sequence>MSQLDPLVNSRGFSPNGRILATESFNECVHIWNIDTWGPVNIHLRSLLEQLKEIRLVRNIRASQQKKIFTNWINAQLELADQNDFEEPLLGTFLQGGVNADNVEARLATIFKDGESLYRVKDLYKDLSDGRVLLRLLEFYTGRKISLSRGTMRVHSIENVGKALDQMKQMNIHPENIGPTDIVDGNVHLILGLIWIFILNFQVSNSSM</sequence>
<reference evidence="2 3" key="2">
    <citation type="submission" date="2018-11" db="EMBL/GenBank/DDBJ databases">
        <authorList>
            <consortium name="Pathogen Informatics"/>
        </authorList>
    </citation>
    <scope>NUCLEOTIDE SEQUENCE [LARGE SCALE GENOMIC DNA]</scope>
</reference>
<proteinExistence type="predicted"/>
<protein>
    <submittedName>
        <fullName evidence="4">Calponin-homology (CH) domain-containing protein</fullName>
    </submittedName>
</protein>
<dbReference type="WBParaSite" id="TTAC_0000987901-mRNA-1">
    <property type="protein sequence ID" value="TTAC_0000987901-mRNA-1"/>
    <property type="gene ID" value="TTAC_0000987901"/>
</dbReference>
<organism evidence="4">
    <name type="scientific">Hydatigena taeniaeformis</name>
    <name type="common">Feline tapeworm</name>
    <name type="synonym">Taenia taeniaeformis</name>
    <dbReference type="NCBI Taxonomy" id="6205"/>
    <lineage>
        <taxon>Eukaryota</taxon>
        <taxon>Metazoa</taxon>
        <taxon>Spiralia</taxon>
        <taxon>Lophotrochozoa</taxon>
        <taxon>Platyhelminthes</taxon>
        <taxon>Cestoda</taxon>
        <taxon>Eucestoda</taxon>
        <taxon>Cyclophyllidea</taxon>
        <taxon>Taeniidae</taxon>
        <taxon>Hydatigera</taxon>
    </lineage>
</organism>
<name>A0A0R3X8K4_HYDTA</name>
<evidence type="ECO:0000313" key="4">
    <source>
        <dbReference type="WBParaSite" id="TTAC_0000987901-mRNA-1"/>
    </source>
</evidence>
<dbReference type="EMBL" id="UYWX01021117">
    <property type="protein sequence ID" value="VDM34825.1"/>
    <property type="molecule type" value="Genomic_DNA"/>
</dbReference>
<evidence type="ECO:0000313" key="2">
    <source>
        <dbReference type="EMBL" id="VDM34825.1"/>
    </source>
</evidence>